<accession>A0A0A1XE84</accession>
<name>A0A0A1XE84_ZEUCU</name>
<reference evidence="3" key="2">
    <citation type="journal article" date="2015" name="Gigascience">
        <title>Reconstructing a comprehensive transcriptome assembly of a white-pupal translocated strain of the pest fruit fly Bactrocera cucurbitae.</title>
        <authorList>
            <person name="Sim S.B."/>
            <person name="Calla B."/>
            <person name="Hall B."/>
            <person name="DeRego T."/>
            <person name="Geib S.M."/>
        </authorList>
    </citation>
    <scope>NUCLEOTIDE SEQUENCE</scope>
</reference>
<dbReference type="AlphaFoldDB" id="A0A0A1XE84"/>
<evidence type="ECO:0000313" key="3">
    <source>
        <dbReference type="EMBL" id="JAD08773.1"/>
    </source>
</evidence>
<dbReference type="OrthoDB" id="7914571at2759"/>
<organism evidence="3">
    <name type="scientific">Zeugodacus cucurbitae</name>
    <name type="common">Melon fruit fly</name>
    <name type="synonym">Bactrocera cucurbitae</name>
    <dbReference type="NCBI Taxonomy" id="28588"/>
    <lineage>
        <taxon>Eukaryota</taxon>
        <taxon>Metazoa</taxon>
        <taxon>Ecdysozoa</taxon>
        <taxon>Arthropoda</taxon>
        <taxon>Hexapoda</taxon>
        <taxon>Insecta</taxon>
        <taxon>Pterygota</taxon>
        <taxon>Neoptera</taxon>
        <taxon>Endopterygota</taxon>
        <taxon>Diptera</taxon>
        <taxon>Brachycera</taxon>
        <taxon>Muscomorpha</taxon>
        <taxon>Tephritoidea</taxon>
        <taxon>Tephritidae</taxon>
        <taxon>Zeugodacus</taxon>
        <taxon>Zeugodacus</taxon>
    </lineage>
</organism>
<evidence type="ECO:0000256" key="1">
    <source>
        <dbReference type="SAM" id="Coils"/>
    </source>
</evidence>
<reference evidence="3" key="1">
    <citation type="submission" date="2014-11" db="EMBL/GenBank/DDBJ databases">
        <authorList>
            <person name="Geib S."/>
        </authorList>
    </citation>
    <scope>NUCLEOTIDE SEQUENCE</scope>
</reference>
<sequence>MINLEESRRSIARFRESIYGGDEVDFTDIFQFDMDEDDHRQIIAVMRDSLQRLPGTFRGEILDKFVENHPSLRWNVNDEEPVPLDTISGYSFDSLIPARWISMRQEFDKQLQSFSSTFSIRDPDRFWGIVQDKQRPHYDIARELAIQKLANDVNTSLYMMYKLNQCKDKDFKLEDYQHFQVFSWTDDRFLARRQMKGIAWVDIFQKSITDKCLDSFKLRYDIMELVRLLKPYFLSFCTRNNELVLSTIAMINNAGNLLEMHNKTTEELEDSLSYFMNKINDITNISLSRRSTSRDVVKNYFEMETLAYVVRDPIEQRYHMNYMINRAAEWQDYTDKKENDIRKELEDIQRKHNVESYCNSSMMQCIYGIIQDYKTRIETLNEEYDRRINELQDKNIKLKVGLDNMKIQKEFLMGEMEYMNMKIREIVAGSAIVRVKRARSKRAHSSVASQSSNSSRLFSRLSKSKSKRFK</sequence>
<keyword evidence="1" id="KW-0175">Coiled coil</keyword>
<dbReference type="GeneID" id="105215321"/>
<feature type="region of interest" description="Disordered" evidence="2">
    <location>
        <begin position="442"/>
        <end position="470"/>
    </location>
</feature>
<dbReference type="EMBL" id="GBXI01005519">
    <property type="protein sequence ID" value="JAD08773.1"/>
    <property type="molecule type" value="Transcribed_RNA"/>
</dbReference>
<gene>
    <name evidence="3" type="primary">SPO71</name>
    <name evidence="3" type="ORF">g.20919</name>
</gene>
<protein>
    <submittedName>
        <fullName evidence="3">Sporulation-specific protein 71</fullName>
    </submittedName>
</protein>
<feature type="coiled-coil region" evidence="1">
    <location>
        <begin position="370"/>
        <end position="408"/>
    </location>
</feature>
<proteinExistence type="predicted"/>
<feature type="compositionally biased region" description="Low complexity" evidence="2">
    <location>
        <begin position="445"/>
        <end position="461"/>
    </location>
</feature>
<evidence type="ECO:0000256" key="2">
    <source>
        <dbReference type="SAM" id="MobiDB-lite"/>
    </source>
</evidence>